<sequence length="70" mass="7803">MKTRLLSILLLVVPVLSIFAQVPPPPDYGEDSGTPGAQDTPIDQYLIILVLAFALIGAYYFWNQRKLVKN</sequence>
<evidence type="ECO:0000256" key="2">
    <source>
        <dbReference type="SAM" id="SignalP"/>
    </source>
</evidence>
<feature type="chain" id="PRO_5046199980" description="Signal peptidase" evidence="2">
    <location>
        <begin position="21"/>
        <end position="70"/>
    </location>
</feature>
<feature type="signal peptide" evidence="2">
    <location>
        <begin position="1"/>
        <end position="20"/>
    </location>
</feature>
<comment type="caution">
    <text evidence="3">The sequence shown here is derived from an EMBL/GenBank/DDBJ whole genome shotgun (WGS) entry which is preliminary data.</text>
</comment>
<name>A0ABV2LWH9_9FLAO</name>
<keyword evidence="2" id="KW-0732">Signal</keyword>
<proteinExistence type="predicted"/>
<keyword evidence="4" id="KW-1185">Reference proteome</keyword>
<evidence type="ECO:0000313" key="3">
    <source>
        <dbReference type="EMBL" id="MET3731962.1"/>
    </source>
</evidence>
<keyword evidence="1" id="KW-0472">Membrane</keyword>
<keyword evidence="1" id="KW-0812">Transmembrane</keyword>
<dbReference type="Proteomes" id="UP001549146">
    <property type="component" value="Unassembled WGS sequence"/>
</dbReference>
<evidence type="ECO:0008006" key="5">
    <source>
        <dbReference type="Google" id="ProtNLM"/>
    </source>
</evidence>
<protein>
    <recommendedName>
        <fullName evidence="5">Signal peptidase</fullName>
    </recommendedName>
</protein>
<accession>A0ABV2LWH9</accession>
<evidence type="ECO:0000256" key="1">
    <source>
        <dbReference type="SAM" id="Phobius"/>
    </source>
</evidence>
<dbReference type="EMBL" id="JBEPMO010000007">
    <property type="protein sequence ID" value="MET3731962.1"/>
    <property type="molecule type" value="Genomic_DNA"/>
</dbReference>
<gene>
    <name evidence="3" type="ORF">ABID46_001544</name>
</gene>
<organism evidence="3 4">
    <name type="scientific">Moheibacter stercoris</name>
    <dbReference type="NCBI Taxonomy" id="1628251"/>
    <lineage>
        <taxon>Bacteria</taxon>
        <taxon>Pseudomonadati</taxon>
        <taxon>Bacteroidota</taxon>
        <taxon>Flavobacteriia</taxon>
        <taxon>Flavobacteriales</taxon>
        <taxon>Weeksellaceae</taxon>
        <taxon>Moheibacter</taxon>
    </lineage>
</organism>
<feature type="transmembrane region" description="Helical" evidence="1">
    <location>
        <begin position="44"/>
        <end position="62"/>
    </location>
</feature>
<keyword evidence="1" id="KW-1133">Transmembrane helix</keyword>
<dbReference type="RefSeq" id="WP_354508718.1">
    <property type="nucleotide sequence ID" value="NZ_JBEPMO010000007.1"/>
</dbReference>
<evidence type="ECO:0000313" key="4">
    <source>
        <dbReference type="Proteomes" id="UP001549146"/>
    </source>
</evidence>
<reference evidence="3 4" key="1">
    <citation type="submission" date="2024-06" db="EMBL/GenBank/DDBJ databases">
        <title>Genomic Encyclopedia of Type Strains, Phase IV (KMG-IV): sequencing the most valuable type-strain genomes for metagenomic binning, comparative biology and taxonomic classification.</title>
        <authorList>
            <person name="Goeker M."/>
        </authorList>
    </citation>
    <scope>NUCLEOTIDE SEQUENCE [LARGE SCALE GENOMIC DNA]</scope>
    <source>
        <strain evidence="3 4">DSM 29388</strain>
    </source>
</reference>